<evidence type="ECO:0000313" key="2">
    <source>
        <dbReference type="EMBL" id="PSL42957.1"/>
    </source>
</evidence>
<dbReference type="GO" id="GO:0006780">
    <property type="term" value="P:uroporphyrinogen III biosynthetic process"/>
    <property type="evidence" value="ECO:0007669"/>
    <property type="project" value="InterPro"/>
</dbReference>
<evidence type="ECO:0000313" key="3">
    <source>
        <dbReference type="Proteomes" id="UP000242310"/>
    </source>
</evidence>
<sequence length="264" mass="28999">MSGLTGRTIALAAERRSEEINTILHKKGATTVHYPLQGKLSTHEDALIKDVETLIFERFDLAVFTTGIGGRTLTKAAKDCGYEETFIQALAKTPIASRGYKTRHWLTEIGIEPLLTDEDGTMEDLIDKTCTTRPGRTFLQLYNQDDTTITQQLEKTSTEVYTSQPYTYEPPEEAVVTALADVLRKRQVDAVMFTSKKQVENLLAEDESAVVSACNDNVTAAAVGTVTAQALFDAGIQTVIQPPSQKMGAMVVALDQYFQANPKT</sequence>
<protein>
    <submittedName>
        <fullName evidence="2">Uroporphyrinogen-III synthase</fullName>
    </submittedName>
</protein>
<dbReference type="AlphaFoldDB" id="A0A2P8H9Q2"/>
<dbReference type="CDD" id="cd06578">
    <property type="entry name" value="HemD"/>
    <property type="match status" value="1"/>
</dbReference>
<dbReference type="InterPro" id="IPR003754">
    <property type="entry name" value="4pyrrol_synth_uPrphyn_synth"/>
</dbReference>
<evidence type="ECO:0000259" key="1">
    <source>
        <dbReference type="Pfam" id="PF02602"/>
    </source>
</evidence>
<comment type="caution">
    <text evidence="2">The sequence shown here is derived from an EMBL/GenBank/DDBJ whole genome shotgun (WGS) entry which is preliminary data.</text>
</comment>
<accession>A0A2P8H9Q2</accession>
<proteinExistence type="predicted"/>
<dbReference type="RefSeq" id="WP_181315388.1">
    <property type="nucleotide sequence ID" value="NZ_PYAV01000012.1"/>
</dbReference>
<gene>
    <name evidence="2" type="ORF">B0H94_11240</name>
</gene>
<dbReference type="Pfam" id="PF02602">
    <property type="entry name" value="HEM4"/>
    <property type="match status" value="1"/>
</dbReference>
<dbReference type="Gene3D" id="3.40.50.10090">
    <property type="match status" value="2"/>
</dbReference>
<keyword evidence="3" id="KW-1185">Reference proteome</keyword>
<name>A0A2P8H9Q2_9BACI</name>
<dbReference type="PANTHER" id="PTHR40082:SF1">
    <property type="entry name" value="BLR5956 PROTEIN"/>
    <property type="match status" value="1"/>
</dbReference>
<dbReference type="EMBL" id="PYAV01000012">
    <property type="protein sequence ID" value="PSL42957.1"/>
    <property type="molecule type" value="Genomic_DNA"/>
</dbReference>
<dbReference type="SUPFAM" id="SSF69618">
    <property type="entry name" value="HemD-like"/>
    <property type="match status" value="1"/>
</dbReference>
<reference evidence="2 3" key="1">
    <citation type="submission" date="2018-03" db="EMBL/GenBank/DDBJ databases">
        <title>Genomic Encyclopedia of Type Strains, Phase III (KMG-III): the genomes of soil and plant-associated and newly described type strains.</title>
        <authorList>
            <person name="Whitman W."/>
        </authorList>
    </citation>
    <scope>NUCLEOTIDE SEQUENCE [LARGE SCALE GENOMIC DNA]</scope>
    <source>
        <strain evidence="2 3">CGMCC 1.07653</strain>
    </source>
</reference>
<dbReference type="GO" id="GO:0004852">
    <property type="term" value="F:uroporphyrinogen-III synthase activity"/>
    <property type="evidence" value="ECO:0007669"/>
    <property type="project" value="InterPro"/>
</dbReference>
<dbReference type="InterPro" id="IPR036108">
    <property type="entry name" value="4pyrrol_syn_uPrphyn_synt_sf"/>
</dbReference>
<dbReference type="NCBIfam" id="NF004584">
    <property type="entry name" value="PRK05928.2-1"/>
    <property type="match status" value="1"/>
</dbReference>
<dbReference type="InterPro" id="IPR039793">
    <property type="entry name" value="UROS/Hem4"/>
</dbReference>
<dbReference type="Proteomes" id="UP000242310">
    <property type="component" value="Unassembled WGS sequence"/>
</dbReference>
<dbReference type="PANTHER" id="PTHR40082">
    <property type="entry name" value="BLR5956 PROTEIN"/>
    <property type="match status" value="1"/>
</dbReference>
<organism evidence="2 3">
    <name type="scientific">Salsuginibacillus halophilus</name>
    <dbReference type="NCBI Taxonomy" id="517424"/>
    <lineage>
        <taxon>Bacteria</taxon>
        <taxon>Bacillati</taxon>
        <taxon>Bacillota</taxon>
        <taxon>Bacilli</taxon>
        <taxon>Bacillales</taxon>
        <taxon>Bacillaceae</taxon>
        <taxon>Salsuginibacillus</taxon>
    </lineage>
</organism>
<feature type="domain" description="Tetrapyrrole biosynthesis uroporphyrinogen III synthase" evidence="1">
    <location>
        <begin position="19"/>
        <end position="251"/>
    </location>
</feature>